<gene>
    <name evidence="4" type="ORF">BDD14_6386</name>
</gene>
<evidence type="ECO:0000259" key="2">
    <source>
        <dbReference type="Pfam" id="PF06250"/>
    </source>
</evidence>
<dbReference type="InterPro" id="IPR053148">
    <property type="entry name" value="PD-DEXK-like_domain"/>
</dbReference>
<dbReference type="GO" id="GO:0003676">
    <property type="term" value="F:nucleic acid binding"/>
    <property type="evidence" value="ECO:0007669"/>
    <property type="project" value="InterPro"/>
</dbReference>
<reference evidence="4 5" key="1">
    <citation type="submission" date="2019-02" db="EMBL/GenBank/DDBJ databases">
        <title>Genomic Encyclopedia of Archaeal and Bacterial Type Strains, Phase II (KMG-II): from individual species to whole genera.</title>
        <authorList>
            <person name="Goeker M."/>
        </authorList>
    </citation>
    <scope>NUCLEOTIDE SEQUENCE [LARGE SCALE GENOMIC DNA]</scope>
    <source>
        <strain evidence="4 5">DSM 18101</strain>
    </source>
</reference>
<name>A0A4Q7Y001_9BACT</name>
<dbReference type="Pfam" id="PF17761">
    <property type="entry name" value="DUF1016_N"/>
    <property type="match status" value="1"/>
</dbReference>
<feature type="region of interest" description="Disordered" evidence="1">
    <location>
        <begin position="95"/>
        <end position="116"/>
    </location>
</feature>
<dbReference type="Pfam" id="PF06250">
    <property type="entry name" value="YhcG_C"/>
    <property type="match status" value="1"/>
</dbReference>
<organism evidence="4 5">
    <name type="scientific">Edaphobacter modestus</name>
    <dbReference type="NCBI Taxonomy" id="388466"/>
    <lineage>
        <taxon>Bacteria</taxon>
        <taxon>Pseudomonadati</taxon>
        <taxon>Acidobacteriota</taxon>
        <taxon>Terriglobia</taxon>
        <taxon>Terriglobales</taxon>
        <taxon>Acidobacteriaceae</taxon>
        <taxon>Edaphobacter</taxon>
    </lineage>
</organism>
<feature type="domain" description="YhcG PDDEXK nuclease" evidence="2">
    <location>
        <begin position="195"/>
        <end position="348"/>
    </location>
</feature>
<dbReference type="Proteomes" id="UP000292958">
    <property type="component" value="Unassembled WGS sequence"/>
</dbReference>
<protein>
    <submittedName>
        <fullName evidence="4">Putative nuclease of restriction endonuclease-like (RecB) superfamily</fullName>
    </submittedName>
</protein>
<evidence type="ECO:0000259" key="3">
    <source>
        <dbReference type="Pfam" id="PF17761"/>
    </source>
</evidence>
<feature type="compositionally biased region" description="Polar residues" evidence="1">
    <location>
        <begin position="104"/>
        <end position="115"/>
    </location>
</feature>
<dbReference type="InterPro" id="IPR011856">
    <property type="entry name" value="tRNA_endonuc-like_dom_sf"/>
</dbReference>
<dbReference type="RefSeq" id="WP_341273344.1">
    <property type="nucleotide sequence ID" value="NZ_SHKW01000007.1"/>
</dbReference>
<sequence>MVSASSSFRLAEPRPGDSISYKFTQTMRSVAALWRKNRVARTGRSMAKEVIRELAARLTTEFGNGFSKSNLEYMRRFYIAYPGRDPQIAQTVSGRFGEPEQRAPSRTAQTLSGRSVTPAAEQPFALSWSHYVFLLGLNEQERKFYEIEATQQNWTLRDLKRQFNSGLYERLALSRNKKGIRELAHQGHGVSRPQDILKEPYVLEFLGLESKAVYSESDLEAAIVENVQHFLLELGKGFLFEARQKRFTFDEEHFFIDLVLYNRLLKCYVLIDLKIGKLTHQDLGQMQMYVNYFDRFVKSDGENSTIGIVMCKKKNTALVEITLPKDANIHAREYQLYLPSKEELQRKLEEWIEEQVTEGE</sequence>
<dbReference type="AlphaFoldDB" id="A0A4Q7Y001"/>
<dbReference type="EMBL" id="SHKW01000007">
    <property type="protein sequence ID" value="RZU29768.1"/>
    <property type="molecule type" value="Genomic_DNA"/>
</dbReference>
<dbReference type="GO" id="GO:0004519">
    <property type="term" value="F:endonuclease activity"/>
    <property type="evidence" value="ECO:0007669"/>
    <property type="project" value="UniProtKB-KW"/>
</dbReference>
<accession>A0A4Q7Y001</accession>
<dbReference type="InterPro" id="IPR009362">
    <property type="entry name" value="YhcG_C"/>
</dbReference>
<dbReference type="PANTHER" id="PTHR30547">
    <property type="entry name" value="UNCHARACTERIZED PROTEIN YHCG-RELATED"/>
    <property type="match status" value="1"/>
</dbReference>
<evidence type="ECO:0000313" key="4">
    <source>
        <dbReference type="EMBL" id="RZU29768.1"/>
    </source>
</evidence>
<comment type="caution">
    <text evidence="4">The sequence shown here is derived from an EMBL/GenBank/DDBJ whole genome shotgun (WGS) entry which is preliminary data.</text>
</comment>
<evidence type="ECO:0000313" key="5">
    <source>
        <dbReference type="Proteomes" id="UP000292958"/>
    </source>
</evidence>
<keyword evidence="4" id="KW-0255">Endonuclease</keyword>
<dbReference type="Gene3D" id="3.40.1350.10">
    <property type="match status" value="1"/>
</dbReference>
<dbReference type="PANTHER" id="PTHR30547:SF5">
    <property type="entry name" value="NUCLEASE YHCG-RELATED"/>
    <property type="match status" value="1"/>
</dbReference>
<keyword evidence="4" id="KW-0378">Hydrolase</keyword>
<evidence type="ECO:0000256" key="1">
    <source>
        <dbReference type="SAM" id="MobiDB-lite"/>
    </source>
</evidence>
<keyword evidence="5" id="KW-1185">Reference proteome</keyword>
<proteinExistence type="predicted"/>
<feature type="domain" description="YhcG N-terminal" evidence="3">
    <location>
        <begin position="43"/>
        <end position="170"/>
    </location>
</feature>
<keyword evidence="4" id="KW-0540">Nuclease</keyword>
<dbReference type="InterPro" id="IPR041527">
    <property type="entry name" value="YhcG_N"/>
</dbReference>